<organism evidence="3 4">
    <name type="scientific">Lepraria neglecta</name>
    <dbReference type="NCBI Taxonomy" id="209136"/>
    <lineage>
        <taxon>Eukaryota</taxon>
        <taxon>Fungi</taxon>
        <taxon>Dikarya</taxon>
        <taxon>Ascomycota</taxon>
        <taxon>Pezizomycotina</taxon>
        <taxon>Lecanoromycetes</taxon>
        <taxon>OSLEUM clade</taxon>
        <taxon>Lecanoromycetidae</taxon>
        <taxon>Lecanorales</taxon>
        <taxon>Lecanorineae</taxon>
        <taxon>Stereocaulaceae</taxon>
        <taxon>Lepraria</taxon>
    </lineage>
</organism>
<reference evidence="3" key="1">
    <citation type="submission" date="2022-11" db="EMBL/GenBank/DDBJ databases">
        <title>Chromosomal genome sequence assembly and mating type (MAT) locus characterization of the leprose asexual lichenized fungus Lepraria neglecta (Nyl.) Erichsen.</title>
        <authorList>
            <person name="Allen J.L."/>
            <person name="Pfeffer B."/>
        </authorList>
    </citation>
    <scope>NUCLEOTIDE SEQUENCE</scope>
    <source>
        <strain evidence="3">Allen 5258</strain>
    </source>
</reference>
<protein>
    <submittedName>
        <fullName evidence="3">Uncharacterized protein</fullName>
    </submittedName>
</protein>
<dbReference type="Pfam" id="PF00106">
    <property type="entry name" value="adh_short"/>
    <property type="match status" value="1"/>
</dbReference>
<dbReference type="InterPro" id="IPR002347">
    <property type="entry name" value="SDR_fam"/>
</dbReference>
<name>A0AAD9YY33_9LECA</name>
<dbReference type="PANTHER" id="PTHR43669:SF3">
    <property type="entry name" value="ALCOHOL DEHYDROGENASE, PUTATIVE (AFU_ORTHOLOGUE AFUA_3G03445)-RELATED"/>
    <property type="match status" value="1"/>
</dbReference>
<dbReference type="InterPro" id="IPR036291">
    <property type="entry name" value="NAD(P)-bd_dom_sf"/>
</dbReference>
<evidence type="ECO:0000313" key="3">
    <source>
        <dbReference type="EMBL" id="KAK3167730.1"/>
    </source>
</evidence>
<dbReference type="AlphaFoldDB" id="A0AAD9YY33"/>
<dbReference type="SUPFAM" id="SSF51735">
    <property type="entry name" value="NAD(P)-binding Rossmann-fold domains"/>
    <property type="match status" value="1"/>
</dbReference>
<gene>
    <name evidence="3" type="ORF">OEA41_010858</name>
</gene>
<sequence length="121" mass="13605">MRKLIISHPTSIFELVEFFHSDFSIHSSKRQSTSNMPFQYRQVLMIGATSGIGAAIANRLVLEGSKVIAVGRRQDRLNDFVTKHGKDKTSGVKFDISDRKNMDQFVNKSVGPLTSFVAPRY</sequence>
<evidence type="ECO:0000313" key="4">
    <source>
        <dbReference type="Proteomes" id="UP001276659"/>
    </source>
</evidence>
<keyword evidence="2" id="KW-0560">Oxidoreductase</keyword>
<dbReference type="Gene3D" id="3.40.50.720">
    <property type="entry name" value="NAD(P)-binding Rossmann-like Domain"/>
    <property type="match status" value="1"/>
</dbReference>
<comment type="similarity">
    <text evidence="1">Belongs to the short-chain dehydrogenases/reductases (SDR) family.</text>
</comment>
<evidence type="ECO:0000256" key="1">
    <source>
        <dbReference type="ARBA" id="ARBA00006484"/>
    </source>
</evidence>
<accession>A0AAD9YY33</accession>
<dbReference type="GO" id="GO:0016491">
    <property type="term" value="F:oxidoreductase activity"/>
    <property type="evidence" value="ECO:0007669"/>
    <property type="project" value="UniProtKB-KW"/>
</dbReference>
<keyword evidence="4" id="KW-1185">Reference proteome</keyword>
<comment type="caution">
    <text evidence="3">The sequence shown here is derived from an EMBL/GenBank/DDBJ whole genome shotgun (WGS) entry which is preliminary data.</text>
</comment>
<evidence type="ECO:0000256" key="2">
    <source>
        <dbReference type="ARBA" id="ARBA00023002"/>
    </source>
</evidence>
<dbReference type="EMBL" id="JASNWA010000011">
    <property type="protein sequence ID" value="KAK3167730.1"/>
    <property type="molecule type" value="Genomic_DNA"/>
</dbReference>
<dbReference type="Proteomes" id="UP001276659">
    <property type="component" value="Unassembled WGS sequence"/>
</dbReference>
<dbReference type="PANTHER" id="PTHR43669">
    <property type="entry name" value="5-KETO-D-GLUCONATE 5-REDUCTASE"/>
    <property type="match status" value="1"/>
</dbReference>
<proteinExistence type="inferred from homology"/>